<dbReference type="EMBL" id="JYNV01000205">
    <property type="protein sequence ID" value="KZM22893.1"/>
    <property type="molecule type" value="Genomic_DNA"/>
</dbReference>
<dbReference type="PANTHER" id="PTHR23502:SF23">
    <property type="entry name" value="FLUCONAZOLE RESISTANCE PROTEIN 1"/>
    <property type="match status" value="1"/>
</dbReference>
<organism evidence="7 8">
    <name type="scientific">Didymella rabiei</name>
    <name type="common">Chickpea ascochyta blight fungus</name>
    <name type="synonym">Mycosphaerella rabiei</name>
    <dbReference type="NCBI Taxonomy" id="5454"/>
    <lineage>
        <taxon>Eukaryota</taxon>
        <taxon>Fungi</taxon>
        <taxon>Dikarya</taxon>
        <taxon>Ascomycota</taxon>
        <taxon>Pezizomycotina</taxon>
        <taxon>Dothideomycetes</taxon>
        <taxon>Pleosporomycetidae</taxon>
        <taxon>Pleosporales</taxon>
        <taxon>Pleosporineae</taxon>
        <taxon>Didymellaceae</taxon>
        <taxon>Ascochyta</taxon>
    </lineage>
</organism>
<proteinExistence type="predicted"/>
<feature type="transmembrane region" description="Helical" evidence="6">
    <location>
        <begin position="446"/>
        <end position="465"/>
    </location>
</feature>
<dbReference type="GO" id="GO:0005886">
    <property type="term" value="C:plasma membrane"/>
    <property type="evidence" value="ECO:0007669"/>
    <property type="project" value="TreeGrafter"/>
</dbReference>
<dbReference type="PROSITE" id="PS50850">
    <property type="entry name" value="MFS"/>
    <property type="match status" value="1"/>
</dbReference>
<keyword evidence="4 6" id="KW-0472">Membrane</keyword>
<dbReference type="PANTHER" id="PTHR23502">
    <property type="entry name" value="MAJOR FACILITATOR SUPERFAMILY"/>
    <property type="match status" value="1"/>
</dbReference>
<comment type="subcellular location">
    <subcellularLocation>
        <location evidence="1">Membrane</location>
        <topology evidence="1">Multi-pass membrane protein</topology>
    </subcellularLocation>
</comment>
<dbReference type="InterPro" id="IPR011701">
    <property type="entry name" value="MFS"/>
</dbReference>
<evidence type="ECO:0000256" key="4">
    <source>
        <dbReference type="ARBA" id="ARBA00023136"/>
    </source>
</evidence>
<dbReference type="FunFam" id="1.20.1250.20:FF:000011">
    <property type="entry name" value="MFS multidrug transporter, putative"/>
    <property type="match status" value="1"/>
</dbReference>
<evidence type="ECO:0000313" key="7">
    <source>
        <dbReference type="EMBL" id="KZM22893.1"/>
    </source>
</evidence>
<evidence type="ECO:0000256" key="6">
    <source>
        <dbReference type="SAM" id="Phobius"/>
    </source>
</evidence>
<evidence type="ECO:0000256" key="1">
    <source>
        <dbReference type="ARBA" id="ARBA00004141"/>
    </source>
</evidence>
<gene>
    <name evidence="7" type="ORF">ST47_g5986</name>
</gene>
<evidence type="ECO:0000313" key="8">
    <source>
        <dbReference type="Proteomes" id="UP000076837"/>
    </source>
</evidence>
<dbReference type="STRING" id="5454.A0A163D402"/>
<feature type="transmembrane region" description="Helical" evidence="6">
    <location>
        <begin position="193"/>
        <end position="214"/>
    </location>
</feature>
<feature type="transmembrane region" description="Helical" evidence="6">
    <location>
        <begin position="406"/>
        <end position="426"/>
    </location>
</feature>
<feature type="transmembrane region" description="Helical" evidence="6">
    <location>
        <begin position="157"/>
        <end position="181"/>
    </location>
</feature>
<dbReference type="Gene3D" id="1.20.1250.20">
    <property type="entry name" value="MFS general substrate transporter like domains"/>
    <property type="match status" value="1"/>
</dbReference>
<feature type="transmembrane region" description="Helical" evidence="6">
    <location>
        <begin position="125"/>
        <end position="145"/>
    </location>
</feature>
<evidence type="ECO:0000256" key="5">
    <source>
        <dbReference type="SAM" id="MobiDB-lite"/>
    </source>
</evidence>
<dbReference type="GO" id="GO:1990961">
    <property type="term" value="P:xenobiotic detoxification by transmembrane export across the plasma membrane"/>
    <property type="evidence" value="ECO:0007669"/>
    <property type="project" value="TreeGrafter"/>
</dbReference>
<dbReference type="OrthoDB" id="3357846at2759"/>
<dbReference type="AlphaFoldDB" id="A0A163D402"/>
<feature type="transmembrane region" description="Helical" evidence="6">
    <location>
        <begin position="471"/>
        <end position="495"/>
    </location>
</feature>
<evidence type="ECO:0000256" key="3">
    <source>
        <dbReference type="ARBA" id="ARBA00022989"/>
    </source>
</evidence>
<dbReference type="InterPro" id="IPR036259">
    <property type="entry name" value="MFS_trans_sf"/>
</dbReference>
<keyword evidence="2 6" id="KW-0812">Transmembrane</keyword>
<dbReference type="GO" id="GO:0015244">
    <property type="term" value="F:fluconazole transmembrane transporter activity"/>
    <property type="evidence" value="ECO:0007669"/>
    <property type="project" value="TreeGrafter"/>
</dbReference>
<dbReference type="Pfam" id="PF07690">
    <property type="entry name" value="MFS_1"/>
    <property type="match status" value="1"/>
</dbReference>
<dbReference type="SUPFAM" id="SSF103473">
    <property type="entry name" value="MFS general substrate transporter"/>
    <property type="match status" value="1"/>
</dbReference>
<dbReference type="CDD" id="cd17323">
    <property type="entry name" value="MFS_Tpo1_MDR_like"/>
    <property type="match status" value="1"/>
</dbReference>
<feature type="transmembrane region" description="Helical" evidence="6">
    <location>
        <begin position="539"/>
        <end position="559"/>
    </location>
</feature>
<protein>
    <submittedName>
        <fullName evidence="7">Transmembrane transport</fullName>
    </submittedName>
</protein>
<feature type="transmembrane region" description="Helical" evidence="6">
    <location>
        <begin position="254"/>
        <end position="276"/>
    </location>
</feature>
<feature type="transmembrane region" description="Helical" evidence="6">
    <location>
        <begin position="296"/>
        <end position="318"/>
    </location>
</feature>
<dbReference type="Proteomes" id="UP000076837">
    <property type="component" value="Unassembled WGS sequence"/>
</dbReference>
<evidence type="ECO:0000256" key="2">
    <source>
        <dbReference type="ARBA" id="ARBA00022692"/>
    </source>
</evidence>
<feature type="region of interest" description="Disordered" evidence="5">
    <location>
        <begin position="46"/>
        <end position="86"/>
    </location>
</feature>
<feature type="transmembrane region" description="Helical" evidence="6">
    <location>
        <begin position="367"/>
        <end position="386"/>
    </location>
</feature>
<feature type="transmembrane region" description="Helical" evidence="6">
    <location>
        <begin position="515"/>
        <end position="533"/>
    </location>
</feature>
<feature type="transmembrane region" description="Helical" evidence="6">
    <location>
        <begin position="220"/>
        <end position="242"/>
    </location>
</feature>
<comment type="caution">
    <text evidence="7">The sequence shown here is derived from an EMBL/GenBank/DDBJ whole genome shotgun (WGS) entry which is preliminary data.</text>
</comment>
<reference evidence="7 8" key="1">
    <citation type="journal article" date="2016" name="Sci. Rep.">
        <title>Draft genome sequencing and secretome analysis of fungal phytopathogen Ascochyta rabiei provides insight into the necrotrophic effector repertoire.</title>
        <authorList>
            <person name="Verma S."/>
            <person name="Gazara R.K."/>
            <person name="Nizam S."/>
            <person name="Parween S."/>
            <person name="Chattopadhyay D."/>
            <person name="Verma P.K."/>
        </authorList>
    </citation>
    <scope>NUCLEOTIDE SEQUENCE [LARGE SCALE GENOMIC DNA]</scope>
    <source>
        <strain evidence="7 8">ArDII</strain>
    </source>
</reference>
<feature type="compositionally biased region" description="Basic and acidic residues" evidence="5">
    <location>
        <begin position="62"/>
        <end position="75"/>
    </location>
</feature>
<accession>A0A163D402</accession>
<name>A0A163D402_DIDRA</name>
<dbReference type="InterPro" id="IPR020846">
    <property type="entry name" value="MFS_dom"/>
</dbReference>
<keyword evidence="8" id="KW-1185">Reference proteome</keyword>
<sequence>MVADLIRDSPFGHIVRLVTRNKCFQYPEENDPNLWKKYVNQEKSGYVAHHGNTSPPEEEVEELQRARGVREREGSESSNTEVGDDYNYASGVRIDQEKGKDLHVIDWYGPDDPQNPRNWSRGKRFFVTFEICFLTFSVYIGSAIYTPGLQDVMTSFGVAQVPATLGLTLYVAGYGLGPIIWSPLSEIPQVGRLWVYIGTLFIFCCFQLPTVYSVNFGMLLAFRFLTGFFGSPALATGGATIADMYRPQKQAYGLAVWGIGAVCGPVVGPLIGGFAVQSGGSGVLKGWKWTIWELLWLSSFCLIFLFFFLPETSSSNILHRRTKRLRKLTGNDKLTCESDMISAEMKPMDVVQMSLLKPITLNFQEPIVFLLNLYIALIYGLLYIWFESFPLVFTGLYGFNLGLEGVAFLGILVGTLIAAVILFTWLYMYQEKQFDENGNIAPEKRLIPAMVGCWGVPICLFWFGWSSRADVPWIVPIIGTGFFGISAFTLFNAVLPYLSDAYPDNVASVLAGNDLMRSAFGAGFPLFANAMYMRLGIDWASSLLGFLGIAFIPIPFLLYKFGKQIRQKSKNARKDI</sequence>
<keyword evidence="3 6" id="KW-1133">Transmembrane helix</keyword>